<comment type="caution">
    <text evidence="1">The sequence shown here is derived from an EMBL/GenBank/DDBJ whole genome shotgun (WGS) entry which is preliminary data.</text>
</comment>
<dbReference type="Proteomes" id="UP001596174">
    <property type="component" value="Unassembled WGS sequence"/>
</dbReference>
<dbReference type="EMBL" id="JBHSQJ010000141">
    <property type="protein sequence ID" value="MFC5910975.1"/>
    <property type="molecule type" value="Genomic_DNA"/>
</dbReference>
<evidence type="ECO:0000313" key="1">
    <source>
        <dbReference type="EMBL" id="MFC5910975.1"/>
    </source>
</evidence>
<evidence type="ECO:0008006" key="3">
    <source>
        <dbReference type="Google" id="ProtNLM"/>
    </source>
</evidence>
<accession>A0ABW1GAQ7</accession>
<name>A0ABW1GAQ7_9ACTN</name>
<organism evidence="1 2">
    <name type="scientific">Streptacidiphilus monticola</name>
    <dbReference type="NCBI Taxonomy" id="2161674"/>
    <lineage>
        <taxon>Bacteria</taxon>
        <taxon>Bacillati</taxon>
        <taxon>Actinomycetota</taxon>
        <taxon>Actinomycetes</taxon>
        <taxon>Kitasatosporales</taxon>
        <taxon>Streptomycetaceae</taxon>
        <taxon>Streptacidiphilus</taxon>
    </lineage>
</organism>
<keyword evidence="2" id="KW-1185">Reference proteome</keyword>
<gene>
    <name evidence="1" type="ORF">ACFP3V_27695</name>
</gene>
<evidence type="ECO:0000313" key="2">
    <source>
        <dbReference type="Proteomes" id="UP001596174"/>
    </source>
</evidence>
<proteinExistence type="predicted"/>
<reference evidence="2" key="1">
    <citation type="journal article" date="2019" name="Int. J. Syst. Evol. Microbiol.">
        <title>The Global Catalogue of Microorganisms (GCM) 10K type strain sequencing project: providing services to taxonomists for standard genome sequencing and annotation.</title>
        <authorList>
            <consortium name="The Broad Institute Genomics Platform"/>
            <consortium name="The Broad Institute Genome Sequencing Center for Infectious Disease"/>
            <person name="Wu L."/>
            <person name="Ma J."/>
        </authorList>
    </citation>
    <scope>NUCLEOTIDE SEQUENCE [LARGE SCALE GENOMIC DNA]</scope>
    <source>
        <strain evidence="2">JCM 4816</strain>
    </source>
</reference>
<protein>
    <recommendedName>
        <fullName evidence="3">DUF2771 domain-containing protein</fullName>
    </recommendedName>
</protein>
<dbReference type="RefSeq" id="WP_380589089.1">
    <property type="nucleotide sequence ID" value="NZ_JBHSQJ010000141.1"/>
</dbReference>
<sequence>MSLNRGVAALGAVVVVGIATLAVTIPVAASQGKPVPNAQAVSGGNWVQTAPPKDCYNDGKELSAALQAKCVTSLNNQIKDKKLTKLTVGTGQNVLLHLDKGAADNGWSALAVGNADLVTNSKKQGAGPFPASKIFTSPSTGTESSAAIIRIIEGTSDSKGNQKVYGVWQFELDKADS</sequence>